<name>A0AAV5HWN8_9ROSI</name>
<evidence type="ECO:0000256" key="1">
    <source>
        <dbReference type="SAM" id="MobiDB-lite"/>
    </source>
</evidence>
<proteinExistence type="predicted"/>
<organism evidence="2 3">
    <name type="scientific">Rubroshorea leprosula</name>
    <dbReference type="NCBI Taxonomy" id="152421"/>
    <lineage>
        <taxon>Eukaryota</taxon>
        <taxon>Viridiplantae</taxon>
        <taxon>Streptophyta</taxon>
        <taxon>Embryophyta</taxon>
        <taxon>Tracheophyta</taxon>
        <taxon>Spermatophyta</taxon>
        <taxon>Magnoliopsida</taxon>
        <taxon>eudicotyledons</taxon>
        <taxon>Gunneridae</taxon>
        <taxon>Pentapetalae</taxon>
        <taxon>rosids</taxon>
        <taxon>malvids</taxon>
        <taxon>Malvales</taxon>
        <taxon>Dipterocarpaceae</taxon>
        <taxon>Rubroshorea</taxon>
    </lineage>
</organism>
<feature type="region of interest" description="Disordered" evidence="1">
    <location>
        <begin position="21"/>
        <end position="47"/>
    </location>
</feature>
<sequence>MQNPHLQAAPDVMKTTVETSWGNLIPTKPPPEGGHPPHPFVDCQDWG</sequence>
<accession>A0AAV5HWN8</accession>
<feature type="compositionally biased region" description="Pro residues" evidence="1">
    <location>
        <begin position="27"/>
        <end position="39"/>
    </location>
</feature>
<dbReference type="Proteomes" id="UP001054252">
    <property type="component" value="Unassembled WGS sequence"/>
</dbReference>
<dbReference type="AlphaFoldDB" id="A0AAV5HWN8"/>
<keyword evidence="3" id="KW-1185">Reference proteome</keyword>
<dbReference type="EMBL" id="BPVZ01000005">
    <property type="protein sequence ID" value="GKU91170.1"/>
    <property type="molecule type" value="Genomic_DNA"/>
</dbReference>
<protein>
    <submittedName>
        <fullName evidence="2">Uncharacterized protein</fullName>
    </submittedName>
</protein>
<gene>
    <name evidence="2" type="ORF">SLEP1_g5080</name>
</gene>
<evidence type="ECO:0000313" key="2">
    <source>
        <dbReference type="EMBL" id="GKU91170.1"/>
    </source>
</evidence>
<comment type="caution">
    <text evidence="2">The sequence shown here is derived from an EMBL/GenBank/DDBJ whole genome shotgun (WGS) entry which is preliminary data.</text>
</comment>
<reference evidence="2 3" key="1">
    <citation type="journal article" date="2021" name="Commun. Biol.">
        <title>The genome of Shorea leprosula (Dipterocarpaceae) highlights the ecological relevance of drought in aseasonal tropical rainforests.</title>
        <authorList>
            <person name="Ng K.K.S."/>
            <person name="Kobayashi M.J."/>
            <person name="Fawcett J.A."/>
            <person name="Hatakeyama M."/>
            <person name="Paape T."/>
            <person name="Ng C.H."/>
            <person name="Ang C.C."/>
            <person name="Tnah L.H."/>
            <person name="Lee C.T."/>
            <person name="Nishiyama T."/>
            <person name="Sese J."/>
            <person name="O'Brien M.J."/>
            <person name="Copetti D."/>
            <person name="Mohd Noor M.I."/>
            <person name="Ong R.C."/>
            <person name="Putra M."/>
            <person name="Sireger I.Z."/>
            <person name="Indrioko S."/>
            <person name="Kosugi Y."/>
            <person name="Izuno A."/>
            <person name="Isagi Y."/>
            <person name="Lee S.L."/>
            <person name="Shimizu K.K."/>
        </authorList>
    </citation>
    <scope>NUCLEOTIDE SEQUENCE [LARGE SCALE GENOMIC DNA]</scope>
    <source>
        <strain evidence="2">214</strain>
    </source>
</reference>
<evidence type="ECO:0000313" key="3">
    <source>
        <dbReference type="Proteomes" id="UP001054252"/>
    </source>
</evidence>